<evidence type="ECO:0008006" key="3">
    <source>
        <dbReference type="Google" id="ProtNLM"/>
    </source>
</evidence>
<proteinExistence type="predicted"/>
<gene>
    <name evidence="1" type="ORF">AAEO57_17070</name>
</gene>
<accession>A0ABU9ITG3</accession>
<protein>
    <recommendedName>
        <fullName evidence="3">Lipoprotein</fullName>
    </recommendedName>
</protein>
<organism evidence="1 2">
    <name type="scientific">Flavobacterium calami</name>
    <dbReference type="NCBI Taxonomy" id="3139144"/>
    <lineage>
        <taxon>Bacteria</taxon>
        <taxon>Pseudomonadati</taxon>
        <taxon>Bacteroidota</taxon>
        <taxon>Flavobacteriia</taxon>
        <taxon>Flavobacteriales</taxon>
        <taxon>Flavobacteriaceae</taxon>
        <taxon>Flavobacterium</taxon>
    </lineage>
</organism>
<keyword evidence="2" id="KW-1185">Reference proteome</keyword>
<sequence>MKKYACLLLFALLLNGCDDGDLTPEIIDFSDPSIKIQNCTDTYELLYKLKNQESLLLQMPENTLKNEVGEQVFDINNTTFKLVYRAYDGPVATANICDAIRPSTPNTTNEWYALGGKITISTKTVTNLNQTDNSTRITAYAHTITITGITYSKPAGDQVQQEIVFGTFETDATDLNLTFTEAPKQCPVSKQIYTYNSGNMTSLTIDNIDSGLIVNEATPVGQPRTGLINAPTSNSVTYTVYGGFINDAYFCNTTAPTTPTIKETWKGVNGVADKSGIIEVTTTTLGNAFKHVIVLKNVELTNGNASFNLGNGFVFGELITTNN</sequence>
<reference evidence="1 2" key="1">
    <citation type="submission" date="2024-04" db="EMBL/GenBank/DDBJ databases">
        <title>Flavobacterium sp. DGU38 16S ribosomal RNA gene Genome sequencing and assembly.</title>
        <authorList>
            <person name="Park S."/>
        </authorList>
    </citation>
    <scope>NUCLEOTIDE SEQUENCE [LARGE SCALE GENOMIC DNA]</scope>
    <source>
        <strain evidence="1 2">DGU38</strain>
    </source>
</reference>
<name>A0ABU9ITG3_9FLAO</name>
<comment type="caution">
    <text evidence="1">The sequence shown here is derived from an EMBL/GenBank/DDBJ whole genome shotgun (WGS) entry which is preliminary data.</text>
</comment>
<evidence type="ECO:0000313" key="1">
    <source>
        <dbReference type="EMBL" id="MEL1255506.1"/>
    </source>
</evidence>
<dbReference type="Proteomes" id="UP001485226">
    <property type="component" value="Unassembled WGS sequence"/>
</dbReference>
<evidence type="ECO:0000313" key="2">
    <source>
        <dbReference type="Proteomes" id="UP001485226"/>
    </source>
</evidence>
<dbReference type="RefSeq" id="WP_341694244.1">
    <property type="nucleotide sequence ID" value="NZ_JBBYHS010000019.1"/>
</dbReference>
<dbReference type="EMBL" id="JBBYHS010000019">
    <property type="protein sequence ID" value="MEL1255506.1"/>
    <property type="molecule type" value="Genomic_DNA"/>
</dbReference>